<accession>A0A1G4I461</accession>
<protein>
    <submittedName>
        <fullName evidence="2">Uncharacterized protein</fullName>
    </submittedName>
</protein>
<evidence type="ECO:0000313" key="3">
    <source>
        <dbReference type="Proteomes" id="UP000195570"/>
    </source>
</evidence>
<organism evidence="2 3">
    <name type="scientific">Trypanosoma equiperdum</name>
    <dbReference type="NCBI Taxonomy" id="5694"/>
    <lineage>
        <taxon>Eukaryota</taxon>
        <taxon>Discoba</taxon>
        <taxon>Euglenozoa</taxon>
        <taxon>Kinetoplastea</taxon>
        <taxon>Metakinetoplastina</taxon>
        <taxon>Trypanosomatida</taxon>
        <taxon>Trypanosomatidae</taxon>
        <taxon>Trypanosoma</taxon>
    </lineage>
</organism>
<dbReference type="GeneID" id="92382184"/>
<gene>
    <name evidence="2" type="ORF">TEOVI_000825000</name>
</gene>
<keyword evidence="1" id="KW-1133">Transmembrane helix</keyword>
<keyword evidence="3" id="KW-1185">Reference proteome</keyword>
<dbReference type="EMBL" id="CZPT02000568">
    <property type="protein sequence ID" value="SCU66537.1"/>
    <property type="molecule type" value="Genomic_DNA"/>
</dbReference>
<comment type="caution">
    <text evidence="2">The sequence shown here is derived from an EMBL/GenBank/DDBJ whole genome shotgun (WGS) entry which is preliminary data.</text>
</comment>
<keyword evidence="1" id="KW-0472">Membrane</keyword>
<dbReference type="RefSeq" id="XP_067077972.1">
    <property type="nucleotide sequence ID" value="XM_067221871.1"/>
</dbReference>
<evidence type="ECO:0000256" key="1">
    <source>
        <dbReference type="SAM" id="Phobius"/>
    </source>
</evidence>
<feature type="transmembrane region" description="Helical" evidence="1">
    <location>
        <begin position="48"/>
        <end position="65"/>
    </location>
</feature>
<dbReference type="VEuPathDB" id="TriTrypDB:TEOVI_000825000"/>
<reference evidence="2" key="1">
    <citation type="submission" date="2016-09" db="EMBL/GenBank/DDBJ databases">
        <authorList>
            <person name="Hebert L."/>
            <person name="Moumen B."/>
        </authorList>
    </citation>
    <scope>NUCLEOTIDE SEQUENCE [LARGE SCALE GENOMIC DNA]</scope>
    <source>
        <strain evidence="2">OVI</strain>
    </source>
</reference>
<name>A0A1G4I461_TRYEQ</name>
<dbReference type="Proteomes" id="UP000195570">
    <property type="component" value="Unassembled WGS sequence"/>
</dbReference>
<sequence length="120" mass="13352">MSEELQRRSSAIPTSQGIANAVPVPKKNPYLLRIATCYAHIPMGFREFVLAGPLLLLALGIAYFAPTLAPMDKLTQGLQPNTAPMSSYRLEPIHNEKGELKGYRRIFIKQDKEAKTSHES</sequence>
<keyword evidence="1" id="KW-0812">Transmembrane</keyword>
<proteinExistence type="predicted"/>
<evidence type="ECO:0000313" key="2">
    <source>
        <dbReference type="EMBL" id="SCU66537.1"/>
    </source>
</evidence>
<dbReference type="AlphaFoldDB" id="A0A1G4I461"/>